<dbReference type="InterPro" id="IPR025714">
    <property type="entry name" value="Methyltranfer_dom"/>
</dbReference>
<evidence type="ECO:0000313" key="4">
    <source>
        <dbReference type="Proteomes" id="UP001499954"/>
    </source>
</evidence>
<keyword evidence="3" id="KW-0808">Transferase</keyword>
<reference evidence="3 4" key="1">
    <citation type="journal article" date="2019" name="Int. J. Syst. Evol. Microbiol.">
        <title>The Global Catalogue of Microorganisms (GCM) 10K type strain sequencing project: providing services to taxonomists for standard genome sequencing and annotation.</title>
        <authorList>
            <consortium name="The Broad Institute Genomics Platform"/>
            <consortium name="The Broad Institute Genome Sequencing Center for Infectious Disease"/>
            <person name="Wu L."/>
            <person name="Ma J."/>
        </authorList>
    </citation>
    <scope>NUCLEOTIDE SEQUENCE [LARGE SCALE GENOMIC DNA]</scope>
    <source>
        <strain evidence="3 4">JCM 13584</strain>
    </source>
</reference>
<name>A0ABN2QH07_9MICO</name>
<dbReference type="RefSeq" id="WP_157413804.1">
    <property type="nucleotide sequence ID" value="NZ_BAAAMK010000002.1"/>
</dbReference>
<keyword evidence="4" id="KW-1185">Reference proteome</keyword>
<dbReference type="Gene3D" id="3.40.50.150">
    <property type="entry name" value="Vaccinia Virus protein VP39"/>
    <property type="match status" value="1"/>
</dbReference>
<comment type="caution">
    <text evidence="3">The sequence shown here is derived from an EMBL/GenBank/DDBJ whole genome shotgun (WGS) entry which is preliminary data.</text>
</comment>
<feature type="domain" description="Methyltransferase" evidence="2">
    <location>
        <begin position="46"/>
        <end position="158"/>
    </location>
</feature>
<dbReference type="InterPro" id="IPR029063">
    <property type="entry name" value="SAM-dependent_MTases_sf"/>
</dbReference>
<evidence type="ECO:0000259" key="2">
    <source>
        <dbReference type="Pfam" id="PF13847"/>
    </source>
</evidence>
<dbReference type="EMBL" id="BAAAMK010000002">
    <property type="protein sequence ID" value="GAA1952232.1"/>
    <property type="molecule type" value="Genomic_DNA"/>
</dbReference>
<sequence length="277" mass="30344">MNATTPHEAGRPRDVYTHGHHESVLRSHTWRTVENSAAYLVPHLREGLAVLDVGSGPGTISIDLARRVRPGRVIGVDASADIVAQANGLAASSGVDNVEFRVGDAYALEFDDDSFDVVHTHQVLQHLKHPIDALKEFRRVLRPSGVLAVRDVDYGGVLTSPSTDALTRWLALYRDVHAWNGGEADAGRHLKAWVRAAGFADVTASGSVWVFASDAEREWWGESWALRATESSFAAHAIESGHSNPDELRRISEGWLRWAADPDGWMLMPHGEIIARG</sequence>
<proteinExistence type="predicted"/>
<dbReference type="PANTHER" id="PTHR43591:SF24">
    <property type="entry name" value="2-METHOXY-6-POLYPRENYL-1,4-BENZOQUINOL METHYLASE, MITOCHONDRIAL"/>
    <property type="match status" value="1"/>
</dbReference>
<accession>A0ABN2QH07</accession>
<dbReference type="PANTHER" id="PTHR43591">
    <property type="entry name" value="METHYLTRANSFERASE"/>
    <property type="match status" value="1"/>
</dbReference>
<feature type="compositionally biased region" description="Basic and acidic residues" evidence="1">
    <location>
        <begin position="8"/>
        <end position="20"/>
    </location>
</feature>
<gene>
    <name evidence="3" type="ORF">GCM10009717_17810</name>
</gene>
<dbReference type="Pfam" id="PF13847">
    <property type="entry name" value="Methyltransf_31"/>
    <property type="match status" value="1"/>
</dbReference>
<evidence type="ECO:0000256" key="1">
    <source>
        <dbReference type="SAM" id="MobiDB-lite"/>
    </source>
</evidence>
<organism evidence="3 4">
    <name type="scientific">Agromyces allii</name>
    <dbReference type="NCBI Taxonomy" id="393607"/>
    <lineage>
        <taxon>Bacteria</taxon>
        <taxon>Bacillati</taxon>
        <taxon>Actinomycetota</taxon>
        <taxon>Actinomycetes</taxon>
        <taxon>Micrococcales</taxon>
        <taxon>Microbacteriaceae</taxon>
        <taxon>Agromyces</taxon>
    </lineage>
</organism>
<feature type="region of interest" description="Disordered" evidence="1">
    <location>
        <begin position="1"/>
        <end position="20"/>
    </location>
</feature>
<dbReference type="Proteomes" id="UP001499954">
    <property type="component" value="Unassembled WGS sequence"/>
</dbReference>
<dbReference type="GO" id="GO:0032259">
    <property type="term" value="P:methylation"/>
    <property type="evidence" value="ECO:0007669"/>
    <property type="project" value="UniProtKB-KW"/>
</dbReference>
<evidence type="ECO:0000313" key="3">
    <source>
        <dbReference type="EMBL" id="GAA1952232.1"/>
    </source>
</evidence>
<protein>
    <submittedName>
        <fullName evidence="3">Methyltransferase domain-containing protein</fullName>
    </submittedName>
</protein>
<keyword evidence="3" id="KW-0489">Methyltransferase</keyword>
<dbReference type="SUPFAM" id="SSF53335">
    <property type="entry name" value="S-adenosyl-L-methionine-dependent methyltransferases"/>
    <property type="match status" value="1"/>
</dbReference>
<dbReference type="GO" id="GO:0008168">
    <property type="term" value="F:methyltransferase activity"/>
    <property type="evidence" value="ECO:0007669"/>
    <property type="project" value="UniProtKB-KW"/>
</dbReference>
<dbReference type="CDD" id="cd02440">
    <property type="entry name" value="AdoMet_MTases"/>
    <property type="match status" value="1"/>
</dbReference>